<keyword evidence="1" id="KW-0547">Nucleotide-binding</keyword>
<dbReference type="PROSITE" id="PS50893">
    <property type="entry name" value="ABC_TRANSPORTER_2"/>
    <property type="match status" value="1"/>
</dbReference>
<proteinExistence type="predicted"/>
<evidence type="ECO:0000259" key="3">
    <source>
        <dbReference type="PROSITE" id="PS50893"/>
    </source>
</evidence>
<dbReference type="Pfam" id="PF00005">
    <property type="entry name" value="ABC_tran"/>
    <property type="match status" value="1"/>
</dbReference>
<dbReference type="RefSeq" id="WP_366180970.1">
    <property type="nucleotide sequence ID" value="NZ_CP159989.1"/>
</dbReference>
<reference evidence="4" key="1">
    <citation type="submission" date="2024-05" db="EMBL/GenBank/DDBJ databases">
        <title>Draft genome assemblies of 36 bacteria isolated from hibernating arctic ground squirrels.</title>
        <authorList>
            <person name="McKee H."/>
            <person name="Mullen L."/>
            <person name="Drown D.M."/>
            <person name="Duddleston K.N."/>
        </authorList>
    </citation>
    <scope>NUCLEOTIDE SEQUENCE</scope>
    <source>
        <strain evidence="4">AR004</strain>
    </source>
</reference>
<dbReference type="SUPFAM" id="SSF52540">
    <property type="entry name" value="P-loop containing nucleoside triphosphate hydrolases"/>
    <property type="match status" value="1"/>
</dbReference>
<dbReference type="AlphaFoldDB" id="A0AAU8N6W0"/>
<dbReference type="InterPro" id="IPR027417">
    <property type="entry name" value="P-loop_NTPase"/>
</dbReference>
<evidence type="ECO:0000313" key="4">
    <source>
        <dbReference type="EMBL" id="XCP82733.1"/>
    </source>
</evidence>
<accession>A0AAU8N6W0</accession>
<dbReference type="GO" id="GO:0016887">
    <property type="term" value="F:ATP hydrolysis activity"/>
    <property type="evidence" value="ECO:0007669"/>
    <property type="project" value="InterPro"/>
</dbReference>
<protein>
    <submittedName>
        <fullName evidence="4">ATP-binding cassette domain-containing protein</fullName>
    </submittedName>
</protein>
<feature type="domain" description="ABC transporter" evidence="3">
    <location>
        <begin position="9"/>
        <end position="224"/>
    </location>
</feature>
<dbReference type="InterPro" id="IPR003593">
    <property type="entry name" value="AAA+_ATPase"/>
</dbReference>
<keyword evidence="2 4" id="KW-0067">ATP-binding</keyword>
<dbReference type="EMBL" id="CP159989">
    <property type="protein sequence ID" value="XCP82733.1"/>
    <property type="molecule type" value="Genomic_DNA"/>
</dbReference>
<dbReference type="PANTHER" id="PTHR43158:SF1">
    <property type="entry name" value="ABC TRANSPORTER, ATP-BINDING PROTEIN"/>
    <property type="match status" value="1"/>
</dbReference>
<name>A0AAU8N6W0_9ACTO</name>
<gene>
    <name evidence="4" type="ORF">ABXS69_02165</name>
</gene>
<sequence>MRKSMNSLLELEELVVARGRKFSLAPLTVRFTNPTIVGLFGHNGSGKTTLLRSLAGLLPPKSGFFRFRGTASPTFLPDTPFIYKFLRVGSVPEVLSGYFDDFDTSRARSIIDDLALDTSKKVGDLSKGMEEQLNLGMALARRSSVYLFDEPLAAVDPVTRDRMLELILRHKPDDALLIISTHLIAGLESLFEECVVLHDGRLLLRLQVSEMTPGDSLESSIKEAMTRA</sequence>
<dbReference type="GO" id="GO:0005524">
    <property type="term" value="F:ATP binding"/>
    <property type="evidence" value="ECO:0007669"/>
    <property type="project" value="UniProtKB-KW"/>
</dbReference>
<dbReference type="Gene3D" id="3.40.50.300">
    <property type="entry name" value="P-loop containing nucleotide triphosphate hydrolases"/>
    <property type="match status" value="1"/>
</dbReference>
<evidence type="ECO:0000256" key="1">
    <source>
        <dbReference type="ARBA" id="ARBA00022741"/>
    </source>
</evidence>
<evidence type="ECO:0000256" key="2">
    <source>
        <dbReference type="ARBA" id="ARBA00022840"/>
    </source>
</evidence>
<organism evidence="4">
    <name type="scientific">Actinomyces timonensis</name>
    <dbReference type="NCBI Taxonomy" id="1288391"/>
    <lineage>
        <taxon>Bacteria</taxon>
        <taxon>Bacillati</taxon>
        <taxon>Actinomycetota</taxon>
        <taxon>Actinomycetes</taxon>
        <taxon>Actinomycetales</taxon>
        <taxon>Actinomycetaceae</taxon>
        <taxon>Actinomyces</taxon>
    </lineage>
</organism>
<dbReference type="SMART" id="SM00382">
    <property type="entry name" value="AAA"/>
    <property type="match status" value="1"/>
</dbReference>
<dbReference type="InterPro" id="IPR003439">
    <property type="entry name" value="ABC_transporter-like_ATP-bd"/>
</dbReference>
<dbReference type="PANTHER" id="PTHR43158">
    <property type="entry name" value="SKFA PEPTIDE EXPORT ATP-BINDING PROTEIN SKFE"/>
    <property type="match status" value="1"/>
</dbReference>